<reference evidence="1 2" key="1">
    <citation type="submission" date="2021-08" db="EMBL/GenBank/DDBJ databases">
        <title>Draft Genome Sequence of Phanerochaete sordida strain YK-624.</title>
        <authorList>
            <person name="Mori T."/>
            <person name="Dohra H."/>
            <person name="Suzuki T."/>
            <person name="Kawagishi H."/>
            <person name="Hirai H."/>
        </authorList>
    </citation>
    <scope>NUCLEOTIDE SEQUENCE [LARGE SCALE GENOMIC DNA]</scope>
    <source>
        <strain evidence="1 2">YK-624</strain>
    </source>
</reference>
<evidence type="ECO:0000313" key="1">
    <source>
        <dbReference type="EMBL" id="GJE96678.1"/>
    </source>
</evidence>
<comment type="caution">
    <text evidence="1">The sequence shown here is derived from an EMBL/GenBank/DDBJ whole genome shotgun (WGS) entry which is preliminary data.</text>
</comment>
<keyword evidence="2" id="KW-1185">Reference proteome</keyword>
<organism evidence="1 2">
    <name type="scientific">Phanerochaete sordida</name>
    <dbReference type="NCBI Taxonomy" id="48140"/>
    <lineage>
        <taxon>Eukaryota</taxon>
        <taxon>Fungi</taxon>
        <taxon>Dikarya</taxon>
        <taxon>Basidiomycota</taxon>
        <taxon>Agaricomycotina</taxon>
        <taxon>Agaricomycetes</taxon>
        <taxon>Polyporales</taxon>
        <taxon>Phanerochaetaceae</taxon>
        <taxon>Phanerochaete</taxon>
    </lineage>
</organism>
<sequence>MFTPVDGVKPDMLRGCRHYSVDDSREDMEALLEMIYNGLRVESVTLTAETFPVLSSLLHMCTKYEVERPRPEIVARIQACWPDNLAQHDAVNDARVRKYMDAHANQYPQGTILPYVDDDTDVHPAAIIALLRQCGYTEPKLFAPLFYALSRCAKGFGGVAGSNISPLSHTDVERLLVGIERLRADHLKKTVVVLTGEPAHANYCGAALATFSSTRLSLAAAQALSSPVEFWGGAAKLIMQAAGQPPAAPCAVCCTLVANSILEGRNALWARMPEVFDLS</sequence>
<evidence type="ECO:0000313" key="2">
    <source>
        <dbReference type="Proteomes" id="UP000703269"/>
    </source>
</evidence>
<proteinExistence type="predicted"/>
<gene>
    <name evidence="1" type="ORF">PsYK624_128800</name>
</gene>
<name>A0A9P3GIS5_9APHY</name>
<protein>
    <submittedName>
        <fullName evidence="1">Uncharacterized protein</fullName>
    </submittedName>
</protein>
<dbReference type="EMBL" id="BPQB01000062">
    <property type="protein sequence ID" value="GJE96678.1"/>
    <property type="molecule type" value="Genomic_DNA"/>
</dbReference>
<accession>A0A9P3GIS5</accession>
<dbReference type="AlphaFoldDB" id="A0A9P3GIS5"/>
<dbReference type="Proteomes" id="UP000703269">
    <property type="component" value="Unassembled WGS sequence"/>
</dbReference>
<dbReference type="OrthoDB" id="3218112at2759"/>